<keyword evidence="3" id="KW-1185">Reference proteome</keyword>
<organism evidence="2 3">
    <name type="scientific">Diacronema lutheri</name>
    <name type="common">Unicellular marine alga</name>
    <name type="synonym">Monochrysis lutheri</name>
    <dbReference type="NCBI Taxonomy" id="2081491"/>
    <lineage>
        <taxon>Eukaryota</taxon>
        <taxon>Haptista</taxon>
        <taxon>Haptophyta</taxon>
        <taxon>Pavlovophyceae</taxon>
        <taxon>Pavlovales</taxon>
        <taxon>Pavlovaceae</taxon>
        <taxon>Diacronema</taxon>
    </lineage>
</organism>
<feature type="region of interest" description="Disordered" evidence="1">
    <location>
        <begin position="176"/>
        <end position="195"/>
    </location>
</feature>
<protein>
    <submittedName>
        <fullName evidence="2">Uncharacterized protein</fullName>
    </submittedName>
</protein>
<comment type="caution">
    <text evidence="2">The sequence shown here is derived from an EMBL/GenBank/DDBJ whole genome shotgun (WGS) entry which is preliminary data.</text>
</comment>
<evidence type="ECO:0000256" key="1">
    <source>
        <dbReference type="SAM" id="MobiDB-lite"/>
    </source>
</evidence>
<proteinExistence type="predicted"/>
<evidence type="ECO:0000313" key="2">
    <source>
        <dbReference type="EMBL" id="KAG8457694.1"/>
    </source>
</evidence>
<feature type="region of interest" description="Disordered" evidence="1">
    <location>
        <begin position="1"/>
        <end position="26"/>
    </location>
</feature>
<name>A0A8J5X4N8_DIALT</name>
<sequence>MAGQKRARAAEGKPATAAGETGELPSASALDEYKARVLKRQHRLAPVLAGSAAGAPGVADIAPAAPVAPSARGDKDAQIAQLTAELELLRSKHAAFRAIRETEPERLHAQALASAADAARAADVLVRKLRAEKAKLLDDMGELSGAVGGVEAIVAERDALVADNARLLAELERVRKAPPGAPASPAERPPATTQGAAPLDAGVVLRLRMYEILTGLTLDVVQADDGPAVICRGTQRGGRACDELRFSLFSEQLARCAANLESAPCSPRAHESDGSAEVEFDIIACSLRGAAAEALPPTGISFAPREGCAFFTRIARALCTPPPADGVSAEAAGVHN</sequence>
<dbReference type="EMBL" id="JAGTXO010000065">
    <property type="protein sequence ID" value="KAG8457694.1"/>
    <property type="molecule type" value="Genomic_DNA"/>
</dbReference>
<accession>A0A8J5X4N8</accession>
<evidence type="ECO:0000313" key="3">
    <source>
        <dbReference type="Proteomes" id="UP000751190"/>
    </source>
</evidence>
<gene>
    <name evidence="2" type="ORF">KFE25_001480</name>
</gene>
<dbReference type="Proteomes" id="UP000751190">
    <property type="component" value="Unassembled WGS sequence"/>
</dbReference>
<reference evidence="2" key="1">
    <citation type="submission" date="2021-05" db="EMBL/GenBank/DDBJ databases">
        <title>The genome of the haptophyte Pavlova lutheri (Diacronema luteri, Pavlovales) - a model for lipid biosynthesis in eukaryotic algae.</title>
        <authorList>
            <person name="Hulatt C.J."/>
            <person name="Posewitz M.C."/>
        </authorList>
    </citation>
    <scope>NUCLEOTIDE SEQUENCE</scope>
    <source>
        <strain evidence="2">NIVA-4/92</strain>
    </source>
</reference>
<dbReference type="AlphaFoldDB" id="A0A8J5X4N8"/>